<reference evidence="1 2" key="1">
    <citation type="submission" date="2019-02" db="EMBL/GenBank/DDBJ databases">
        <title>Deep-cultivation of Planctomycetes and their phenomic and genomic characterization uncovers novel biology.</title>
        <authorList>
            <person name="Wiegand S."/>
            <person name="Jogler M."/>
            <person name="Boedeker C."/>
            <person name="Pinto D."/>
            <person name="Vollmers J."/>
            <person name="Rivas-Marin E."/>
            <person name="Kohn T."/>
            <person name="Peeters S.H."/>
            <person name="Heuer A."/>
            <person name="Rast P."/>
            <person name="Oberbeckmann S."/>
            <person name="Bunk B."/>
            <person name="Jeske O."/>
            <person name="Meyerdierks A."/>
            <person name="Storesund J.E."/>
            <person name="Kallscheuer N."/>
            <person name="Luecker S."/>
            <person name="Lage O.M."/>
            <person name="Pohl T."/>
            <person name="Merkel B.J."/>
            <person name="Hornburger P."/>
            <person name="Mueller R.-W."/>
            <person name="Bruemmer F."/>
            <person name="Labrenz M."/>
            <person name="Spormann A.M."/>
            <person name="Op den Camp H."/>
            <person name="Overmann J."/>
            <person name="Amann R."/>
            <person name="Jetten M.S.M."/>
            <person name="Mascher T."/>
            <person name="Medema M.H."/>
            <person name="Devos D.P."/>
            <person name="Kaster A.-K."/>
            <person name="Ovreas L."/>
            <person name="Rohde M."/>
            <person name="Galperin M.Y."/>
            <person name="Jogler C."/>
        </authorList>
    </citation>
    <scope>NUCLEOTIDE SEQUENCE [LARGE SCALE GENOMIC DNA]</scope>
    <source>
        <strain evidence="1 2">Pan44</strain>
    </source>
</reference>
<dbReference type="OrthoDB" id="286055at2"/>
<dbReference type="InParanoid" id="A0A517SM34"/>
<dbReference type="KEGG" id="ccos:Pan44_52520"/>
<accession>A0A517SM34</accession>
<dbReference type="EMBL" id="CP036271">
    <property type="protein sequence ID" value="QDT57185.1"/>
    <property type="molecule type" value="Genomic_DNA"/>
</dbReference>
<evidence type="ECO:0000313" key="1">
    <source>
        <dbReference type="EMBL" id="QDT57185.1"/>
    </source>
</evidence>
<proteinExistence type="predicted"/>
<protein>
    <submittedName>
        <fullName evidence="1">Uncharacterized protein</fullName>
    </submittedName>
</protein>
<organism evidence="1 2">
    <name type="scientific">Caulifigura coniformis</name>
    <dbReference type="NCBI Taxonomy" id="2527983"/>
    <lineage>
        <taxon>Bacteria</taxon>
        <taxon>Pseudomonadati</taxon>
        <taxon>Planctomycetota</taxon>
        <taxon>Planctomycetia</taxon>
        <taxon>Planctomycetales</taxon>
        <taxon>Planctomycetaceae</taxon>
        <taxon>Caulifigura</taxon>
    </lineage>
</organism>
<keyword evidence="2" id="KW-1185">Reference proteome</keyword>
<dbReference type="Proteomes" id="UP000315700">
    <property type="component" value="Chromosome"/>
</dbReference>
<gene>
    <name evidence="1" type="ORF">Pan44_52520</name>
</gene>
<sequence length="135" mass="14348">MPAQTPRAHNDPIRTENHLMGFLDSRSDCEALVALMKQQGIEVPLMLTFDGAGGVAALEEMLKGSWGEAEQAFYEKALPELENGHSAICLEVSDFDEAAKVGKLAGRLGGRGFTHFGVLVDTGVDTGNASTASKK</sequence>
<dbReference type="AlphaFoldDB" id="A0A517SM34"/>
<name>A0A517SM34_9PLAN</name>
<dbReference type="RefSeq" id="WP_145034562.1">
    <property type="nucleotide sequence ID" value="NZ_CP036271.1"/>
</dbReference>
<evidence type="ECO:0000313" key="2">
    <source>
        <dbReference type="Proteomes" id="UP000315700"/>
    </source>
</evidence>